<dbReference type="SUPFAM" id="SSF53927">
    <property type="entry name" value="Cytidine deaminase-like"/>
    <property type="match status" value="1"/>
</dbReference>
<dbReference type="eggNOG" id="ENOG50332RU">
    <property type="taxonomic scope" value="Bacteria"/>
</dbReference>
<dbReference type="Gene3D" id="3.40.140.30">
    <property type="entry name" value="Hypothetical protein TM1506"/>
    <property type="match status" value="1"/>
</dbReference>
<keyword evidence="2" id="KW-1185">Reference proteome</keyword>
<evidence type="ECO:0000313" key="1">
    <source>
        <dbReference type="EMBL" id="KFI60475.1"/>
    </source>
</evidence>
<keyword evidence="1" id="KW-0675">Receptor</keyword>
<proteinExistence type="predicted"/>
<dbReference type="InterPro" id="IPR037081">
    <property type="entry name" value="Hyp_TM1506"/>
</dbReference>
<evidence type="ECO:0000313" key="2">
    <source>
        <dbReference type="Proteomes" id="UP000029046"/>
    </source>
</evidence>
<comment type="caution">
    <text evidence="1">The sequence shown here is derived from an EMBL/GenBank/DDBJ whole genome shotgun (WGS) entry which is preliminary data.</text>
</comment>
<gene>
    <name evidence="1" type="ORF">BIGA_1068</name>
</gene>
<sequence>MTMNDDWLRAQRELSAHDELGCVACRGGETLTGTGRGVKPLLAWLAAGQRLDGFSASDRVIGKAAAMLYIQLGAVAVRGHVMSEAGLAMLQSHHVEAAYDELVPMIRNRANTGMCPIEQSVRDIDDPAQAEAPIRAAVAQLMAARS</sequence>
<dbReference type="AlphaFoldDB" id="A0A087ANX5"/>
<reference evidence="1 2" key="1">
    <citation type="submission" date="2014-03" db="EMBL/GenBank/DDBJ databases">
        <title>Genomics of Bifidobacteria.</title>
        <authorList>
            <person name="Ventura M."/>
            <person name="Milani C."/>
            <person name="Lugli G.A."/>
        </authorList>
    </citation>
    <scope>NUCLEOTIDE SEQUENCE [LARGE SCALE GENOMIC DNA]</scope>
    <source>
        <strain evidence="1 2">LMG 11586</strain>
    </source>
</reference>
<dbReference type="Pfam" id="PF08973">
    <property type="entry name" value="TM1506"/>
    <property type="match status" value="1"/>
</dbReference>
<dbReference type="Proteomes" id="UP000029046">
    <property type="component" value="Unassembled WGS sequence"/>
</dbReference>
<dbReference type="RefSeq" id="WP_081929543.1">
    <property type="nucleotide sequence ID" value="NZ_JGYX01000005.1"/>
</dbReference>
<organism evidence="1 2">
    <name type="scientific">Bifidobacterium pullorum subsp. gallinarum</name>
    <dbReference type="NCBI Taxonomy" id="78344"/>
    <lineage>
        <taxon>Bacteria</taxon>
        <taxon>Bacillati</taxon>
        <taxon>Actinomycetota</taxon>
        <taxon>Actinomycetes</taxon>
        <taxon>Bifidobacteriales</taxon>
        <taxon>Bifidobacteriaceae</taxon>
        <taxon>Bifidobacterium</taxon>
    </lineage>
</organism>
<name>A0A087ANX5_9BIFI</name>
<dbReference type="EMBL" id="JGYX01000005">
    <property type="protein sequence ID" value="KFI60475.1"/>
    <property type="molecule type" value="Genomic_DNA"/>
</dbReference>
<protein>
    <submittedName>
        <fullName evidence="1">Putative TonB-dependent outer membrane receptor</fullName>
    </submittedName>
</protein>
<dbReference type="GO" id="GO:0003824">
    <property type="term" value="F:catalytic activity"/>
    <property type="evidence" value="ECO:0007669"/>
    <property type="project" value="InterPro"/>
</dbReference>
<dbReference type="InterPro" id="IPR015067">
    <property type="entry name" value="DUF1893_TM1506-like"/>
</dbReference>
<dbReference type="OrthoDB" id="3233224at2"/>
<dbReference type="InterPro" id="IPR016193">
    <property type="entry name" value="Cytidine_deaminase-like"/>
</dbReference>
<accession>A0A087ANX5</accession>